<dbReference type="RefSeq" id="WP_208676596.1">
    <property type="nucleotide sequence ID" value="NZ_CP034671.2"/>
</dbReference>
<protein>
    <submittedName>
        <fullName evidence="2">Uncharacterized protein</fullName>
    </submittedName>
</protein>
<dbReference type="EMBL" id="CP034671">
    <property type="protein sequence ID" value="QFZ91954.2"/>
    <property type="molecule type" value="Genomic_DNA"/>
</dbReference>
<name>A0AAT9JW70_SYNEL</name>
<evidence type="ECO:0000313" key="2">
    <source>
        <dbReference type="EMBL" id="QFZ91954.2"/>
    </source>
</evidence>
<accession>A0AAT9JW70</accession>
<dbReference type="AlphaFoldDB" id="A0AAT9JW70"/>
<proteinExistence type="predicted"/>
<sequence>MSKSSMLWNRAIAVGVSCLALGLPLWLANAAVASGGGCEPPSSGQTQTNRTNNR</sequence>
<feature type="compositionally biased region" description="Polar residues" evidence="1">
    <location>
        <begin position="42"/>
        <end position="54"/>
    </location>
</feature>
<organism evidence="2">
    <name type="scientific">Synechococcus elongatus PCC 11802</name>
    <dbReference type="NCBI Taxonomy" id="2283154"/>
    <lineage>
        <taxon>Bacteria</taxon>
        <taxon>Bacillati</taxon>
        <taxon>Cyanobacteriota</taxon>
        <taxon>Cyanophyceae</taxon>
        <taxon>Synechococcales</taxon>
        <taxon>Synechococcaceae</taxon>
        <taxon>Synechococcus</taxon>
    </lineage>
</organism>
<gene>
    <name evidence="2" type="ORF">EKO22_05760</name>
</gene>
<reference evidence="2" key="1">
    <citation type="submission" date="2024-01" db="EMBL/GenBank/DDBJ databases">
        <title>Synechococcus elongatus PCC 11802, a close yet different native of Synechococcus elongatus PCC 11801.</title>
        <authorList>
            <person name="Jaiswal D."/>
            <person name="Sengupta A."/>
            <person name="Sengupta S."/>
            <person name="Pakrasi H.B."/>
            <person name="Wangikar P."/>
        </authorList>
    </citation>
    <scope>NUCLEOTIDE SEQUENCE</scope>
    <source>
        <strain evidence="2">PCC 11802</strain>
    </source>
</reference>
<evidence type="ECO:0000256" key="1">
    <source>
        <dbReference type="SAM" id="MobiDB-lite"/>
    </source>
</evidence>
<feature type="region of interest" description="Disordered" evidence="1">
    <location>
        <begin position="34"/>
        <end position="54"/>
    </location>
</feature>